<dbReference type="AlphaFoldDB" id="K0UDH2"/>
<dbReference type="SUPFAM" id="SSF49899">
    <property type="entry name" value="Concanavalin A-like lectins/glucanases"/>
    <property type="match status" value="1"/>
</dbReference>
<name>K0UDH2_MYCVA</name>
<dbReference type="InterPro" id="IPR013320">
    <property type="entry name" value="ConA-like_dom_sf"/>
</dbReference>
<dbReference type="Pfam" id="PF00722">
    <property type="entry name" value="Glyco_hydro_16"/>
    <property type="match status" value="1"/>
</dbReference>
<dbReference type="Proteomes" id="UP000006072">
    <property type="component" value="Unassembled WGS sequence"/>
</dbReference>
<dbReference type="GO" id="GO:0004553">
    <property type="term" value="F:hydrolase activity, hydrolyzing O-glycosyl compounds"/>
    <property type="evidence" value="ECO:0007669"/>
    <property type="project" value="InterPro"/>
</dbReference>
<feature type="transmembrane region" description="Helical" evidence="2">
    <location>
        <begin position="327"/>
        <end position="347"/>
    </location>
</feature>
<feature type="transmembrane region" description="Helical" evidence="2">
    <location>
        <begin position="113"/>
        <end position="133"/>
    </location>
</feature>
<dbReference type="InterPro" id="IPR050546">
    <property type="entry name" value="Glycosyl_Hydrlase_16"/>
</dbReference>
<dbReference type="eggNOG" id="COG2273">
    <property type="taxonomic scope" value="Bacteria"/>
</dbReference>
<keyword evidence="2" id="KW-0812">Transmembrane</keyword>
<dbReference type="GO" id="GO:0005975">
    <property type="term" value="P:carbohydrate metabolic process"/>
    <property type="evidence" value="ECO:0007669"/>
    <property type="project" value="InterPro"/>
</dbReference>
<feature type="transmembrane region" description="Helical" evidence="2">
    <location>
        <begin position="12"/>
        <end position="33"/>
    </location>
</feature>
<organism evidence="4 5">
    <name type="scientific">Mycolicibacterium vaccae ATCC 25954</name>
    <dbReference type="NCBI Taxonomy" id="1194972"/>
    <lineage>
        <taxon>Bacteria</taxon>
        <taxon>Bacillati</taxon>
        <taxon>Actinomycetota</taxon>
        <taxon>Actinomycetes</taxon>
        <taxon>Mycobacteriales</taxon>
        <taxon>Mycobacteriaceae</taxon>
        <taxon>Mycolicibacterium</taxon>
    </lineage>
</organism>
<feature type="transmembrane region" description="Helical" evidence="2">
    <location>
        <begin position="386"/>
        <end position="407"/>
    </location>
</feature>
<dbReference type="RefSeq" id="WP_003932747.1">
    <property type="nucleotide sequence ID" value="NZ_JH814697.1"/>
</dbReference>
<proteinExistence type="inferred from homology"/>
<dbReference type="EMBL" id="ALQA01000095">
    <property type="protein sequence ID" value="EJZ04931.1"/>
    <property type="molecule type" value="Genomic_DNA"/>
</dbReference>
<feature type="transmembrane region" description="Helical" evidence="2">
    <location>
        <begin position="45"/>
        <end position="67"/>
    </location>
</feature>
<feature type="transmembrane region" description="Helical" evidence="2">
    <location>
        <begin position="87"/>
        <end position="107"/>
    </location>
</feature>
<feature type="transmembrane region" description="Helical" evidence="2">
    <location>
        <begin position="214"/>
        <end position="240"/>
    </location>
</feature>
<dbReference type="InterPro" id="IPR000757">
    <property type="entry name" value="Beta-glucanase-like"/>
</dbReference>
<reference evidence="4 5" key="1">
    <citation type="journal article" date="2012" name="J. Bacteriol.">
        <title>Complete Genome Sequence of Mycobacterium vaccae Type Strain ATCC 25954.</title>
        <authorList>
            <person name="Ho Y.S."/>
            <person name="Adroub S.A."/>
            <person name="Abadi M."/>
            <person name="Al Alwan B."/>
            <person name="Alkhateeb R."/>
            <person name="Gao G."/>
            <person name="Ragab A."/>
            <person name="Ali S."/>
            <person name="van Soolingen D."/>
            <person name="Bitter W."/>
            <person name="Pain A."/>
            <person name="Abdallah A.M."/>
        </authorList>
    </citation>
    <scope>NUCLEOTIDE SEQUENCE [LARGE SCALE GENOMIC DNA]</scope>
    <source>
        <strain evidence="4 5">ATCC 25954</strain>
    </source>
</reference>
<feature type="transmembrane region" description="Helical" evidence="2">
    <location>
        <begin position="252"/>
        <end position="274"/>
    </location>
</feature>
<dbReference type="PROSITE" id="PS51762">
    <property type="entry name" value="GH16_2"/>
    <property type="match status" value="1"/>
</dbReference>
<feature type="domain" description="GH16" evidence="3">
    <location>
        <begin position="422"/>
        <end position="690"/>
    </location>
</feature>
<evidence type="ECO:0000256" key="1">
    <source>
        <dbReference type="ARBA" id="ARBA00006865"/>
    </source>
</evidence>
<dbReference type="PATRIC" id="fig|1194972.3.peg.5381"/>
<gene>
    <name evidence="4" type="ORF">MVAC_27054</name>
</gene>
<comment type="similarity">
    <text evidence="1">Belongs to the glycosyl hydrolase 16 family.</text>
</comment>
<sequence length="690" mass="73200">MSLHAERNLRLNTVALIVSTASTGVLGLAFWAVSARLFPAHEVGLASALITSAVLLSSLSCLGLDVLYERFLPVAGSRAPALLHRGFLLVAGAGVLTGTLLVLFGPRQPLFESGWAMAGFPLMVMVLAVFALLDKATSGLGVARWSAVKNLAHAAAKLVAVVALAVWEQAATIVLSWTLTAAVAALCTYVVLHRRSRRHPRWRQPADLPPRRQMWSYFGSSLGIGSLWSIGPLVVPLIVVTQIGPAANAYFAISWAMISALYLMMHLVVGPYVAEVAANPGQVRALSWRMVRMMAAVAVLASAGLLLVGPLTLGLAGDEYRAEGTALLWLAAAFLPLSAVAAVYEGFARVQRRLALYLSVQTLVTVVIVAGSWYGTRAFGVTGVGWAYLAAEALAAAILIGPTVVWLRGIGTAPGARPRHAAPSSRVPVRVGGVLLAAALPVGMLYAFERPTAAASLVLFDDFNGAAGTPPDPARWGHDVGGGGWGNGEVQVYTDDPANAALDGDGHLVVTARRDGRRITSARLTTRDRLSFTYGRAEARLQLPRGAGLHPAFWLLGTDLDSVGWPASGELDVVETIGEAHFIHSGAIGPYADGTEYKLAASVPIDPTFVDGFHTYWVQREPGIVSMGVDERTTTVFHAADLPPEQLWVFDKQFFLVLNVAVGGEWPGPVEDGTPFPAEMTVDWVRVTGD</sequence>
<dbReference type="CDD" id="cd08023">
    <property type="entry name" value="GH16_laminarinase_like"/>
    <property type="match status" value="1"/>
</dbReference>
<feature type="transmembrane region" description="Helical" evidence="2">
    <location>
        <begin position="295"/>
        <end position="315"/>
    </location>
</feature>
<keyword evidence="2" id="KW-1133">Transmembrane helix</keyword>
<feature type="transmembrane region" description="Helical" evidence="2">
    <location>
        <begin position="145"/>
        <end position="167"/>
    </location>
</feature>
<dbReference type="PANTHER" id="PTHR10963:SF55">
    <property type="entry name" value="GLYCOSIDE HYDROLASE FAMILY 16 PROTEIN"/>
    <property type="match status" value="1"/>
</dbReference>
<feature type="transmembrane region" description="Helical" evidence="2">
    <location>
        <begin position="354"/>
        <end position="374"/>
    </location>
</feature>
<evidence type="ECO:0000313" key="5">
    <source>
        <dbReference type="Proteomes" id="UP000006072"/>
    </source>
</evidence>
<protein>
    <recommendedName>
        <fullName evidence="3">GH16 domain-containing protein</fullName>
    </recommendedName>
</protein>
<dbReference type="eggNOG" id="COG2244">
    <property type="taxonomic scope" value="Bacteria"/>
</dbReference>
<dbReference type="PANTHER" id="PTHR10963">
    <property type="entry name" value="GLYCOSYL HYDROLASE-RELATED"/>
    <property type="match status" value="1"/>
</dbReference>
<dbReference type="Gene3D" id="2.60.120.200">
    <property type="match status" value="1"/>
</dbReference>
<keyword evidence="2" id="KW-0472">Membrane</keyword>
<evidence type="ECO:0000313" key="4">
    <source>
        <dbReference type="EMBL" id="EJZ04931.1"/>
    </source>
</evidence>
<accession>K0UDH2</accession>
<evidence type="ECO:0000256" key="2">
    <source>
        <dbReference type="SAM" id="Phobius"/>
    </source>
</evidence>
<feature type="transmembrane region" description="Helical" evidence="2">
    <location>
        <begin position="427"/>
        <end position="448"/>
    </location>
</feature>
<feature type="transmembrane region" description="Helical" evidence="2">
    <location>
        <begin position="173"/>
        <end position="193"/>
    </location>
</feature>
<evidence type="ECO:0000259" key="3">
    <source>
        <dbReference type="PROSITE" id="PS51762"/>
    </source>
</evidence>
<dbReference type="HOGENOM" id="CLU_398923_0_0_11"/>
<comment type="caution">
    <text evidence="4">The sequence shown here is derived from an EMBL/GenBank/DDBJ whole genome shotgun (WGS) entry which is preliminary data.</text>
</comment>
<keyword evidence="5" id="KW-1185">Reference proteome</keyword>